<evidence type="ECO:0000256" key="1">
    <source>
        <dbReference type="SAM" id="Phobius"/>
    </source>
</evidence>
<keyword evidence="1" id="KW-0472">Membrane</keyword>
<keyword evidence="1" id="KW-1133">Transmembrane helix</keyword>
<accession>A0A0F9ALY2</accession>
<dbReference type="AlphaFoldDB" id="A0A0F9ALY2"/>
<sequence>MSFEGMSRRKKTRLIIFLFVSPMFVAYT</sequence>
<dbReference type="EMBL" id="LAZR01054009">
    <property type="protein sequence ID" value="KKK79474.1"/>
    <property type="molecule type" value="Genomic_DNA"/>
</dbReference>
<comment type="caution">
    <text evidence="2">The sequence shown here is derived from an EMBL/GenBank/DDBJ whole genome shotgun (WGS) entry which is preliminary data.</text>
</comment>
<keyword evidence="1" id="KW-0812">Transmembrane</keyword>
<feature type="non-terminal residue" evidence="2">
    <location>
        <position position="28"/>
    </location>
</feature>
<protein>
    <submittedName>
        <fullName evidence="2">Uncharacterized protein</fullName>
    </submittedName>
</protein>
<evidence type="ECO:0000313" key="2">
    <source>
        <dbReference type="EMBL" id="KKK79474.1"/>
    </source>
</evidence>
<feature type="transmembrane region" description="Helical" evidence="1">
    <location>
        <begin position="12"/>
        <end position="27"/>
    </location>
</feature>
<proteinExistence type="predicted"/>
<name>A0A0F9ALY2_9ZZZZ</name>
<gene>
    <name evidence="2" type="ORF">LCGC14_2833140</name>
</gene>
<organism evidence="2">
    <name type="scientific">marine sediment metagenome</name>
    <dbReference type="NCBI Taxonomy" id="412755"/>
    <lineage>
        <taxon>unclassified sequences</taxon>
        <taxon>metagenomes</taxon>
        <taxon>ecological metagenomes</taxon>
    </lineage>
</organism>
<reference evidence="2" key="1">
    <citation type="journal article" date="2015" name="Nature">
        <title>Complex archaea that bridge the gap between prokaryotes and eukaryotes.</title>
        <authorList>
            <person name="Spang A."/>
            <person name="Saw J.H."/>
            <person name="Jorgensen S.L."/>
            <person name="Zaremba-Niedzwiedzka K."/>
            <person name="Martijn J."/>
            <person name="Lind A.E."/>
            <person name="van Eijk R."/>
            <person name="Schleper C."/>
            <person name="Guy L."/>
            <person name="Ettema T.J."/>
        </authorList>
    </citation>
    <scope>NUCLEOTIDE SEQUENCE</scope>
</reference>